<dbReference type="SUPFAM" id="SSF53822">
    <property type="entry name" value="Periplasmic binding protein-like I"/>
    <property type="match status" value="1"/>
</dbReference>
<dbReference type="InterPro" id="IPR046335">
    <property type="entry name" value="LacI/GalR-like_sensor"/>
</dbReference>
<dbReference type="InterPro" id="IPR010982">
    <property type="entry name" value="Lambda_DNA-bd_dom_sf"/>
</dbReference>
<dbReference type="CDD" id="cd01392">
    <property type="entry name" value="HTH_LacI"/>
    <property type="match status" value="1"/>
</dbReference>
<dbReference type="GO" id="GO:0003700">
    <property type="term" value="F:DNA-binding transcription factor activity"/>
    <property type="evidence" value="ECO:0007669"/>
    <property type="project" value="TreeGrafter"/>
</dbReference>
<dbReference type="PROSITE" id="PS50932">
    <property type="entry name" value="HTH_LACI_2"/>
    <property type="match status" value="1"/>
</dbReference>
<evidence type="ECO:0000256" key="1">
    <source>
        <dbReference type="ARBA" id="ARBA00023015"/>
    </source>
</evidence>
<keyword evidence="6" id="KW-1185">Reference proteome</keyword>
<dbReference type="CDD" id="cd01575">
    <property type="entry name" value="PBP1_GntR"/>
    <property type="match status" value="1"/>
</dbReference>
<dbReference type="Pfam" id="PF13377">
    <property type="entry name" value="Peripla_BP_3"/>
    <property type="match status" value="1"/>
</dbReference>
<dbReference type="EMBL" id="JAFMPP010000008">
    <property type="protein sequence ID" value="MBO0663127.1"/>
    <property type="molecule type" value="Genomic_DNA"/>
</dbReference>
<comment type="caution">
    <text evidence="5">The sequence shown here is derived from an EMBL/GenBank/DDBJ whole genome shotgun (WGS) entry which is preliminary data.</text>
</comment>
<proteinExistence type="predicted"/>
<keyword evidence="1" id="KW-0805">Transcription regulation</keyword>
<dbReference type="PANTHER" id="PTHR30146">
    <property type="entry name" value="LACI-RELATED TRANSCRIPTIONAL REPRESSOR"/>
    <property type="match status" value="1"/>
</dbReference>
<accession>A0A939JWK1</accession>
<protein>
    <submittedName>
        <fullName evidence="5">LacI family DNA-binding transcriptional regulator</fullName>
    </submittedName>
</protein>
<feature type="domain" description="HTH lacI-type" evidence="4">
    <location>
        <begin position="1"/>
        <end position="53"/>
    </location>
</feature>
<dbReference type="RefSeq" id="WP_207257909.1">
    <property type="nucleotide sequence ID" value="NZ_JAFMPP010000008.1"/>
</dbReference>
<reference evidence="5" key="1">
    <citation type="submission" date="2021-03" db="EMBL/GenBank/DDBJ databases">
        <title>Whole genome sequence of Jiella sp. CQZ9-1.</title>
        <authorList>
            <person name="Tuo L."/>
        </authorList>
    </citation>
    <scope>NUCLEOTIDE SEQUENCE</scope>
    <source>
        <strain evidence="5">CQZ9-1</strain>
    </source>
</reference>
<gene>
    <name evidence="5" type="ORF">J1C48_11110</name>
</gene>
<dbReference type="Pfam" id="PF00356">
    <property type="entry name" value="LacI"/>
    <property type="match status" value="1"/>
</dbReference>
<name>A0A939JWK1_9HYPH</name>
<dbReference type="PANTHER" id="PTHR30146:SF33">
    <property type="entry name" value="TRANSCRIPTIONAL REGULATOR"/>
    <property type="match status" value="1"/>
</dbReference>
<dbReference type="AlphaFoldDB" id="A0A939JWK1"/>
<evidence type="ECO:0000259" key="4">
    <source>
        <dbReference type="PROSITE" id="PS50932"/>
    </source>
</evidence>
<dbReference type="InterPro" id="IPR000843">
    <property type="entry name" value="HTH_LacI"/>
</dbReference>
<dbReference type="SUPFAM" id="SSF47413">
    <property type="entry name" value="lambda repressor-like DNA-binding domains"/>
    <property type="match status" value="1"/>
</dbReference>
<evidence type="ECO:0000313" key="5">
    <source>
        <dbReference type="EMBL" id="MBO0663127.1"/>
    </source>
</evidence>
<organism evidence="5 6">
    <name type="scientific">Jiella flava</name>
    <dbReference type="NCBI Taxonomy" id="2816857"/>
    <lineage>
        <taxon>Bacteria</taxon>
        <taxon>Pseudomonadati</taxon>
        <taxon>Pseudomonadota</taxon>
        <taxon>Alphaproteobacteria</taxon>
        <taxon>Hyphomicrobiales</taxon>
        <taxon>Aurantimonadaceae</taxon>
        <taxon>Jiella</taxon>
    </lineage>
</organism>
<dbReference type="SMART" id="SM00354">
    <property type="entry name" value="HTH_LACI"/>
    <property type="match status" value="1"/>
</dbReference>
<evidence type="ECO:0000313" key="6">
    <source>
        <dbReference type="Proteomes" id="UP000664122"/>
    </source>
</evidence>
<keyword evidence="2 5" id="KW-0238">DNA-binding</keyword>
<evidence type="ECO:0000256" key="3">
    <source>
        <dbReference type="ARBA" id="ARBA00023163"/>
    </source>
</evidence>
<dbReference type="Gene3D" id="3.40.50.2300">
    <property type="match status" value="2"/>
</dbReference>
<dbReference type="Gene3D" id="1.10.260.40">
    <property type="entry name" value="lambda repressor-like DNA-binding domains"/>
    <property type="match status" value="1"/>
</dbReference>
<sequence>MSDVAAEAGVSPSTVSLFLRRPTAVSAKTGAAIARVIERLGYVPNLMAGGLAAARSRVVGVIVPSMRNAFFAQTVSSLQTLLAQHGFQVMIASADYDDQSELALVQAYLSWSPSALVLTGFHHAVMTRDLLHSAACPVVEMWEHGDHPLDLSVGFSHIEAGRAAARHLVRRGRRQLAFLGARMQEDRRAMQRARGFAEEVAQAGGTVEIVNHPRPASAETAAGLVGMALAKRPGIEGVATSNDTLGLGVLFECARRGIDVPGDLAIIGFGDLEFSGFTNPSLSTIRPFGDVIGEEIARLLLACFETGERPANRAVDTGFVVVERGSS</sequence>
<dbReference type="GO" id="GO:0000976">
    <property type="term" value="F:transcription cis-regulatory region binding"/>
    <property type="evidence" value="ECO:0007669"/>
    <property type="project" value="TreeGrafter"/>
</dbReference>
<dbReference type="Proteomes" id="UP000664122">
    <property type="component" value="Unassembled WGS sequence"/>
</dbReference>
<keyword evidence="3" id="KW-0804">Transcription</keyword>
<dbReference type="InterPro" id="IPR028082">
    <property type="entry name" value="Peripla_BP_I"/>
</dbReference>
<evidence type="ECO:0000256" key="2">
    <source>
        <dbReference type="ARBA" id="ARBA00023125"/>
    </source>
</evidence>